<comment type="caution">
    <text evidence="7">The sequence shown here is derived from an EMBL/GenBank/DDBJ whole genome shotgun (WGS) entry which is preliminary data.</text>
</comment>
<evidence type="ECO:0000313" key="7">
    <source>
        <dbReference type="EMBL" id="PIU41565.1"/>
    </source>
</evidence>
<protein>
    <submittedName>
        <fullName evidence="7">FdhC protein</fullName>
    </submittedName>
</protein>
<dbReference type="AlphaFoldDB" id="A0A2J0KT39"/>
<feature type="transmembrane region" description="Helical" evidence="6">
    <location>
        <begin position="234"/>
        <end position="252"/>
    </location>
</feature>
<dbReference type="GO" id="GO:0015499">
    <property type="term" value="F:formate transmembrane transporter activity"/>
    <property type="evidence" value="ECO:0007669"/>
    <property type="project" value="TreeGrafter"/>
</dbReference>
<dbReference type="EMBL" id="PEWV01000044">
    <property type="protein sequence ID" value="PIU41565.1"/>
    <property type="molecule type" value="Genomic_DNA"/>
</dbReference>
<evidence type="ECO:0000256" key="4">
    <source>
        <dbReference type="ARBA" id="ARBA00023136"/>
    </source>
</evidence>
<comment type="similarity">
    <text evidence="5">Belongs to the FNT transporter (TC 1.A.16) family.</text>
</comment>
<evidence type="ECO:0000256" key="3">
    <source>
        <dbReference type="ARBA" id="ARBA00022989"/>
    </source>
</evidence>
<keyword evidence="4 6" id="KW-0472">Membrane</keyword>
<evidence type="ECO:0000256" key="1">
    <source>
        <dbReference type="ARBA" id="ARBA00004141"/>
    </source>
</evidence>
<feature type="transmembrane region" description="Helical" evidence="6">
    <location>
        <begin position="109"/>
        <end position="128"/>
    </location>
</feature>
<dbReference type="InterPro" id="IPR024002">
    <property type="entry name" value="For/NO2_transpt_CS"/>
</dbReference>
<evidence type="ECO:0000256" key="6">
    <source>
        <dbReference type="SAM" id="Phobius"/>
    </source>
</evidence>
<dbReference type="Proteomes" id="UP000230052">
    <property type="component" value="Unassembled WGS sequence"/>
</dbReference>
<name>A0A2J0KT39_9BACT</name>
<feature type="transmembrane region" description="Helical" evidence="6">
    <location>
        <begin position="161"/>
        <end position="180"/>
    </location>
</feature>
<dbReference type="PROSITE" id="PS01005">
    <property type="entry name" value="FORMATE_NITRITE_TP_1"/>
    <property type="match status" value="1"/>
</dbReference>
<dbReference type="InterPro" id="IPR000292">
    <property type="entry name" value="For/NO2_transpt"/>
</dbReference>
<proteinExistence type="inferred from homology"/>
<evidence type="ECO:0000313" key="8">
    <source>
        <dbReference type="Proteomes" id="UP000230052"/>
    </source>
</evidence>
<reference evidence="7 8" key="1">
    <citation type="submission" date="2017-09" db="EMBL/GenBank/DDBJ databases">
        <title>Depth-based differentiation of microbial function through sediment-hosted aquifers and enrichment of novel symbionts in the deep terrestrial subsurface.</title>
        <authorList>
            <person name="Probst A.J."/>
            <person name="Ladd B."/>
            <person name="Jarett J.K."/>
            <person name="Geller-Mcgrath D.E."/>
            <person name="Sieber C.M."/>
            <person name="Emerson J.B."/>
            <person name="Anantharaman K."/>
            <person name="Thomas B.C."/>
            <person name="Malmstrom R."/>
            <person name="Stieglmeier M."/>
            <person name="Klingl A."/>
            <person name="Woyke T."/>
            <person name="Ryan C.M."/>
            <person name="Banfield J.F."/>
        </authorList>
    </citation>
    <scope>NUCLEOTIDE SEQUENCE [LARGE SCALE GENOMIC DNA]</scope>
    <source>
        <strain evidence="7">CG07_land_8_20_14_0_80_42_15</strain>
    </source>
</reference>
<dbReference type="Gene3D" id="1.20.1080.10">
    <property type="entry name" value="Glycerol uptake facilitator protein"/>
    <property type="match status" value="1"/>
</dbReference>
<keyword evidence="2 6" id="KW-0812">Transmembrane</keyword>
<dbReference type="Pfam" id="PF01226">
    <property type="entry name" value="Form_Nir_trans"/>
    <property type="match status" value="1"/>
</dbReference>
<evidence type="ECO:0000256" key="2">
    <source>
        <dbReference type="ARBA" id="ARBA00022692"/>
    </source>
</evidence>
<sequence length="269" mass="29449">MEKLFLEPLEISKTLRNVGEQKAHTTLFELFVFGILAGIYIAFGANVATVVLSGGTLDAGFAKFLAGSVFSVGLMLVLIPGSELFTGNILMVIGFIYRRYSLIKVLRNWFVVYLGNLLGSIFIAWLVFRSGLLTQGGDLTALGGVAAKITEAKLQLSFAEALYRGILCNMLVCLAVIMCIASKSIIGKIFGIYFPIMTFVASGYEHSVANMYFLPAGLMAKNEFTSNFFSIFNNLIPVTIGNIIGGLLVVLLHPKVEERIIRIFLKNHK</sequence>
<feature type="transmembrane region" description="Helical" evidence="6">
    <location>
        <begin position="30"/>
        <end position="52"/>
    </location>
</feature>
<dbReference type="PANTHER" id="PTHR30520">
    <property type="entry name" value="FORMATE TRANSPORTER-RELATED"/>
    <property type="match status" value="1"/>
</dbReference>
<accession>A0A2J0KT39</accession>
<dbReference type="PROSITE" id="PS01006">
    <property type="entry name" value="FORMATE_NITRITE_TP_2"/>
    <property type="match status" value="1"/>
</dbReference>
<comment type="subcellular location">
    <subcellularLocation>
        <location evidence="1">Membrane</location>
        <topology evidence="1">Multi-pass membrane protein</topology>
    </subcellularLocation>
</comment>
<gene>
    <name evidence="7" type="ORF">COS99_04750</name>
</gene>
<dbReference type="PANTHER" id="PTHR30520:SF6">
    <property type="entry name" value="FORMATE_NITRATE FAMILY TRANSPORTER (EUROFUNG)"/>
    <property type="match status" value="1"/>
</dbReference>
<organism evidence="7 8">
    <name type="scientific">Candidatus Aquitaenariimonas noxiae</name>
    <dbReference type="NCBI Taxonomy" id="1974741"/>
    <lineage>
        <taxon>Bacteria</taxon>
        <taxon>Pseudomonadati</taxon>
        <taxon>Candidatus Omnitrophota</taxon>
        <taxon>Candidatus Aquitaenariimonas</taxon>
    </lineage>
</organism>
<evidence type="ECO:0000256" key="5">
    <source>
        <dbReference type="ARBA" id="ARBA00049660"/>
    </source>
</evidence>
<keyword evidence="3 6" id="KW-1133">Transmembrane helix</keyword>
<feature type="transmembrane region" description="Helical" evidence="6">
    <location>
        <begin position="192"/>
        <end position="214"/>
    </location>
</feature>
<dbReference type="GO" id="GO:0005886">
    <property type="term" value="C:plasma membrane"/>
    <property type="evidence" value="ECO:0007669"/>
    <property type="project" value="TreeGrafter"/>
</dbReference>
<dbReference type="InterPro" id="IPR023271">
    <property type="entry name" value="Aquaporin-like"/>
</dbReference>
<feature type="transmembrane region" description="Helical" evidence="6">
    <location>
        <begin position="64"/>
        <end position="97"/>
    </location>
</feature>